<reference evidence="1" key="1">
    <citation type="submission" date="2020-04" db="EMBL/GenBank/DDBJ databases">
        <authorList>
            <person name="Hogendoorn C."/>
        </authorList>
    </citation>
    <scope>NUCLEOTIDE SEQUENCE</scope>
    <source>
        <strain evidence="1">FAVT5</strain>
    </source>
</reference>
<organism evidence="1 2">
    <name type="scientific">Kyrpidia spormannii</name>
    <dbReference type="NCBI Taxonomy" id="2055160"/>
    <lineage>
        <taxon>Bacteria</taxon>
        <taxon>Bacillati</taxon>
        <taxon>Bacillota</taxon>
        <taxon>Bacilli</taxon>
        <taxon>Bacillales</taxon>
        <taxon>Alicyclobacillaceae</taxon>
        <taxon>Kyrpidia</taxon>
    </lineage>
</organism>
<name>A0ACA8Z6G4_9BACL</name>
<keyword evidence="2" id="KW-1185">Reference proteome</keyword>
<evidence type="ECO:0000313" key="2">
    <source>
        <dbReference type="Proteomes" id="UP000501793"/>
    </source>
</evidence>
<accession>A0ACA8Z6G4</accession>
<evidence type="ECO:0000313" key="1">
    <source>
        <dbReference type="EMBL" id="CAB3390263.1"/>
    </source>
</evidence>
<proteinExistence type="predicted"/>
<dbReference type="EMBL" id="LR792684">
    <property type="protein sequence ID" value="CAB3390263.1"/>
    <property type="molecule type" value="Genomic_DNA"/>
</dbReference>
<protein>
    <submittedName>
        <fullName evidence="1">Uncharacterized protein</fullName>
    </submittedName>
</protein>
<sequence length="83" mass="9911">MKRLRLHTWREERTVEEGVGLDRQRIGCHGPSSWFLMKFYWNGVDHWTLVSHFIDHLFAVPMNCRMVQCDIPHGPIVHSRLEI</sequence>
<gene>
    <name evidence="1" type="ORF">FAVT5_0782</name>
</gene>
<dbReference type="Proteomes" id="UP000501793">
    <property type="component" value="Chromosome"/>
</dbReference>